<dbReference type="CDD" id="cd03483">
    <property type="entry name" value="MutL_Trans_MLH1"/>
    <property type="match status" value="1"/>
</dbReference>
<feature type="compositionally biased region" description="Basic and acidic residues" evidence="6">
    <location>
        <begin position="463"/>
        <end position="482"/>
    </location>
</feature>
<dbReference type="InterPro" id="IPR036890">
    <property type="entry name" value="HATPase_C_sf"/>
</dbReference>
<feature type="compositionally biased region" description="Basic and acidic residues" evidence="6">
    <location>
        <begin position="428"/>
        <end position="439"/>
    </location>
</feature>
<feature type="compositionally biased region" description="Acidic residues" evidence="6">
    <location>
        <begin position="451"/>
        <end position="462"/>
    </location>
</feature>
<proteinExistence type="inferred from homology"/>
<evidence type="ECO:0000259" key="7">
    <source>
        <dbReference type="SMART" id="SM01340"/>
    </source>
</evidence>
<dbReference type="Pfam" id="PF01119">
    <property type="entry name" value="DNA_mis_repair"/>
    <property type="match status" value="1"/>
</dbReference>
<keyword evidence="9" id="KW-1185">Reference proteome</keyword>
<dbReference type="PANTHER" id="PTHR10073:SF12">
    <property type="entry name" value="DNA MISMATCH REPAIR PROTEIN MLH1"/>
    <property type="match status" value="1"/>
</dbReference>
<comment type="similarity">
    <text evidence="2">Belongs to the DNA mismatch repair MutL/HexB family.</text>
</comment>
<evidence type="ECO:0000256" key="1">
    <source>
        <dbReference type="ARBA" id="ARBA00004123"/>
    </source>
</evidence>
<dbReference type="InterPro" id="IPR013507">
    <property type="entry name" value="DNA_mismatch_S5_2-like"/>
</dbReference>
<reference evidence="9" key="1">
    <citation type="submission" date="2015-01" db="EMBL/GenBank/DDBJ databases">
        <title>The Genome Sequence of Cryptococcus gattii MMRL2647.</title>
        <authorList>
            <consortium name="The Broad Institute Genomics Platform"/>
            <person name="Cuomo C."/>
            <person name="Litvintseva A."/>
            <person name="Chen Y."/>
            <person name="Heitman J."/>
            <person name="Sun S."/>
            <person name="Springer D."/>
            <person name="Dromer F."/>
            <person name="Young S."/>
            <person name="Zeng Q."/>
            <person name="Gargeya S."/>
            <person name="Abouelleil A."/>
            <person name="Alvarado L."/>
            <person name="Chapman S.B."/>
            <person name="Gainer-Dewar J."/>
            <person name="Goldberg J."/>
            <person name="Griggs A."/>
            <person name="Gujja S."/>
            <person name="Hansen M."/>
            <person name="Howarth C."/>
            <person name="Imamovic A."/>
            <person name="Larimer J."/>
            <person name="Murphy C."/>
            <person name="Naylor J."/>
            <person name="Pearson M."/>
            <person name="Priest M."/>
            <person name="Roberts A."/>
            <person name="Saif S."/>
            <person name="Shea T."/>
            <person name="Sykes S."/>
            <person name="Wortman J."/>
            <person name="Nusbaum C."/>
            <person name="Birren B."/>
        </authorList>
    </citation>
    <scope>NUCLEOTIDE SEQUENCE [LARGE SCALE GENOMIC DNA]</scope>
    <source>
        <strain evidence="9">IND107</strain>
    </source>
</reference>
<keyword evidence="3" id="KW-0227">DNA damage</keyword>
<dbReference type="InterPro" id="IPR020568">
    <property type="entry name" value="Ribosomal_Su5_D2-typ_SF"/>
</dbReference>
<dbReference type="InterPro" id="IPR014762">
    <property type="entry name" value="DNA_mismatch_repair_CS"/>
</dbReference>
<name>A0ABR3BTI9_9TREE</name>
<dbReference type="Gene3D" id="3.30.565.10">
    <property type="entry name" value="Histidine kinase-like ATPase, C-terminal domain"/>
    <property type="match status" value="1"/>
</dbReference>
<sequence>MPSTQHAMSEDSMDIDLKPEVEEIEPEGPKPIRKLTKDVINRIAAAEIIHRPSNAIKELLENSLDAGSTSIKISIKDGGLKLLQITDNGHGINKDDLPLLCERYATSKLQKFEDLQSLGTYGFRGEALASISYCSHVEVVTKTKHEGCGWKAHYQDGSLIPAKPGGTADPKPAAANDGTVITAADLFYNMPLRKRAFKSTSDEYNRIIDVVTKYAVHNPHVAWVCKKAGTALPDVATQVGLSTKANIAALYTSALANELLEIPDTELQPARLGAKLTGWVSNANSSWSKKGGWLLFINNRLVDSNKLKKAIEGHYTSYLPKGASPWVYLSLQIDPAKIDVNVHPTKSEVRFLNEDEIVDAVIRAVQTALEGANLSRSFTVQTLLPGAPTPLGKRESSNSVIASASFSARKAAPNYKLSGFVEDEESQEQERPSKRRNVDPESQGNEHVMLDDDEEDNEGQAEEGERERVFVDEEESAKGKAKEVEESVCHFTSIQSLRRAVKRDGSAELNEIFRRHAFVGVVDRYQCLSLIQHSTKLFLVNHGALGDEHFYQLGLRQFGAFNRIRLDPAPQLKELLTLAAEDEAGLLEAGLEVESVVDYIASLLRDRREMLDEYFSLLITEDGKVETLPMLLKGYTPNLDRLPHFLLCLGTQVDWDNEKGCFQTFLRELAFFYSPRPFEDQPPPRTKDENMNEDEVEGIAPTPEEIQHQLWQLEHVLFPSFRRYTVWPKSCMAHVSQLADLPDLFRIFERC</sequence>
<dbReference type="NCBIfam" id="TIGR00585">
    <property type="entry name" value="mutl"/>
    <property type="match status" value="1"/>
</dbReference>
<dbReference type="InterPro" id="IPR014721">
    <property type="entry name" value="Ribsml_uS5_D2-typ_fold_subgr"/>
</dbReference>
<feature type="region of interest" description="Disordered" evidence="6">
    <location>
        <begin position="1"/>
        <end position="27"/>
    </location>
</feature>
<dbReference type="SUPFAM" id="SSF54211">
    <property type="entry name" value="Ribosomal protein S5 domain 2-like"/>
    <property type="match status" value="1"/>
</dbReference>
<evidence type="ECO:0000256" key="6">
    <source>
        <dbReference type="SAM" id="MobiDB-lite"/>
    </source>
</evidence>
<organism evidence="8 9">
    <name type="scientific">Cryptococcus tetragattii IND107</name>
    <dbReference type="NCBI Taxonomy" id="1296105"/>
    <lineage>
        <taxon>Eukaryota</taxon>
        <taxon>Fungi</taxon>
        <taxon>Dikarya</taxon>
        <taxon>Basidiomycota</taxon>
        <taxon>Agaricomycotina</taxon>
        <taxon>Tremellomycetes</taxon>
        <taxon>Tremellales</taxon>
        <taxon>Cryptococcaceae</taxon>
        <taxon>Cryptococcus</taxon>
        <taxon>Cryptococcus gattii species complex</taxon>
    </lineage>
</organism>
<dbReference type="SMART" id="SM01340">
    <property type="entry name" value="DNA_mis_repair"/>
    <property type="match status" value="1"/>
</dbReference>
<dbReference type="PANTHER" id="PTHR10073">
    <property type="entry name" value="DNA MISMATCH REPAIR PROTEIN MLH, PMS, MUTL"/>
    <property type="match status" value="1"/>
</dbReference>
<dbReference type="Pfam" id="PF13589">
    <property type="entry name" value="HATPase_c_3"/>
    <property type="match status" value="1"/>
</dbReference>
<dbReference type="InterPro" id="IPR032189">
    <property type="entry name" value="Mlh1_C"/>
</dbReference>
<feature type="region of interest" description="Disordered" evidence="6">
    <location>
        <begin position="417"/>
        <end position="482"/>
    </location>
</feature>
<keyword evidence="4" id="KW-0234">DNA repair</keyword>
<evidence type="ECO:0000256" key="4">
    <source>
        <dbReference type="ARBA" id="ARBA00023204"/>
    </source>
</evidence>
<gene>
    <name evidence="8" type="ORF">I308_103058</name>
</gene>
<dbReference type="InterPro" id="IPR038973">
    <property type="entry name" value="MutL/Mlh/Pms-like"/>
</dbReference>
<keyword evidence="5" id="KW-0539">Nucleus</keyword>
<dbReference type="RefSeq" id="XP_066613944.1">
    <property type="nucleotide sequence ID" value="XM_066757560.1"/>
</dbReference>
<protein>
    <recommendedName>
        <fullName evidence="7">DNA mismatch repair protein S5 domain-containing protein</fullName>
    </recommendedName>
</protein>
<feature type="compositionally biased region" description="Basic and acidic residues" evidence="6">
    <location>
        <begin position="15"/>
        <end position="27"/>
    </location>
</feature>
<evidence type="ECO:0000313" key="8">
    <source>
        <dbReference type="EMBL" id="KAL0249757.1"/>
    </source>
</evidence>
<reference evidence="8 9" key="2">
    <citation type="submission" date="2024-01" db="EMBL/GenBank/DDBJ databases">
        <title>Comparative genomics of Cryptococcus and Kwoniella reveals pathogenesis evolution and contrasting modes of karyotype evolution via chromosome fusion or intercentromeric recombination.</title>
        <authorList>
            <person name="Coelho M.A."/>
            <person name="David-Palma M."/>
            <person name="Shea T."/>
            <person name="Bowers K."/>
            <person name="Mcginley-Smith S."/>
            <person name="Mohammad A.W."/>
            <person name="Gnirke A."/>
            <person name="Yurkov A.M."/>
            <person name="Nowrousian M."/>
            <person name="Sun S."/>
            <person name="Cuomo C.A."/>
            <person name="Heitman J."/>
        </authorList>
    </citation>
    <scope>NUCLEOTIDE SEQUENCE [LARGE SCALE GENOMIC DNA]</scope>
    <source>
        <strain evidence="8 9">IND107</strain>
    </source>
</reference>
<dbReference type="Gene3D" id="3.30.230.10">
    <property type="match status" value="1"/>
</dbReference>
<dbReference type="GeneID" id="91989914"/>
<evidence type="ECO:0000256" key="5">
    <source>
        <dbReference type="ARBA" id="ARBA00023242"/>
    </source>
</evidence>
<dbReference type="Pfam" id="PF16413">
    <property type="entry name" value="Mlh1_C"/>
    <property type="match status" value="1"/>
</dbReference>
<dbReference type="Proteomes" id="UP000054399">
    <property type="component" value="Unassembled WGS sequence"/>
</dbReference>
<dbReference type="PROSITE" id="PS00058">
    <property type="entry name" value="DNA_MISMATCH_REPAIR_1"/>
    <property type="match status" value="1"/>
</dbReference>
<evidence type="ECO:0000313" key="9">
    <source>
        <dbReference type="Proteomes" id="UP000054399"/>
    </source>
</evidence>
<dbReference type="SUPFAM" id="SSF55874">
    <property type="entry name" value="ATPase domain of HSP90 chaperone/DNA topoisomerase II/histidine kinase"/>
    <property type="match status" value="1"/>
</dbReference>
<comment type="caution">
    <text evidence="8">The sequence shown here is derived from an EMBL/GenBank/DDBJ whole genome shotgun (WGS) entry which is preliminary data.</text>
</comment>
<dbReference type="EMBL" id="ATAM02000005">
    <property type="protein sequence ID" value="KAL0249757.1"/>
    <property type="molecule type" value="Genomic_DNA"/>
</dbReference>
<feature type="domain" description="DNA mismatch repair protein S5" evidence="7">
    <location>
        <begin position="247"/>
        <end position="370"/>
    </location>
</feature>
<dbReference type="CDD" id="cd16926">
    <property type="entry name" value="HATPase_MutL-MLH-PMS-like"/>
    <property type="match status" value="1"/>
</dbReference>
<evidence type="ECO:0000256" key="3">
    <source>
        <dbReference type="ARBA" id="ARBA00022763"/>
    </source>
</evidence>
<dbReference type="InterPro" id="IPR002099">
    <property type="entry name" value="MutL/Mlh/PMS"/>
</dbReference>
<evidence type="ECO:0000256" key="2">
    <source>
        <dbReference type="ARBA" id="ARBA00006082"/>
    </source>
</evidence>
<comment type="subcellular location">
    <subcellularLocation>
        <location evidence="1">Nucleus</location>
    </subcellularLocation>
</comment>
<accession>A0ABR3BTI9</accession>